<dbReference type="InterPro" id="IPR006175">
    <property type="entry name" value="YjgF/YER057c/UK114"/>
</dbReference>
<dbReference type="SUPFAM" id="SSF55298">
    <property type="entry name" value="YjgF-like"/>
    <property type="match status" value="1"/>
</dbReference>
<keyword evidence="2" id="KW-1185">Reference proteome</keyword>
<evidence type="ECO:0000313" key="1">
    <source>
        <dbReference type="EMBL" id="PHN07739.1"/>
    </source>
</evidence>
<proteinExistence type="predicted"/>
<dbReference type="Gene3D" id="3.30.1330.40">
    <property type="entry name" value="RutC-like"/>
    <property type="match status" value="1"/>
</dbReference>
<dbReference type="PANTHER" id="PTHR43857">
    <property type="entry name" value="BLR7761 PROTEIN"/>
    <property type="match status" value="1"/>
</dbReference>
<dbReference type="Proteomes" id="UP000223913">
    <property type="component" value="Unassembled WGS sequence"/>
</dbReference>
<gene>
    <name evidence="1" type="ORF">CRP01_04910</name>
</gene>
<dbReference type="PANTHER" id="PTHR43857:SF1">
    <property type="entry name" value="YJGH FAMILY PROTEIN"/>
    <property type="match status" value="1"/>
</dbReference>
<dbReference type="OrthoDB" id="9803101at2"/>
<dbReference type="AlphaFoldDB" id="A0A2D0NHU3"/>
<dbReference type="EMBL" id="PDUD01000007">
    <property type="protein sequence ID" value="PHN07739.1"/>
    <property type="molecule type" value="Genomic_DNA"/>
</dbReference>
<dbReference type="CDD" id="cd00448">
    <property type="entry name" value="YjgF_YER057c_UK114_family"/>
    <property type="match status" value="1"/>
</dbReference>
<accession>A0A2D0NHU3</accession>
<dbReference type="InterPro" id="IPR035959">
    <property type="entry name" value="RutC-like_sf"/>
</dbReference>
<evidence type="ECO:0000313" key="2">
    <source>
        <dbReference type="Proteomes" id="UP000223913"/>
    </source>
</evidence>
<dbReference type="RefSeq" id="WP_099148895.1">
    <property type="nucleotide sequence ID" value="NZ_PDUD01000007.1"/>
</dbReference>
<comment type="caution">
    <text evidence="1">The sequence shown here is derived from an EMBL/GenBank/DDBJ whole genome shotgun (WGS) entry which is preliminary data.</text>
</comment>
<protein>
    <recommendedName>
        <fullName evidence="3">RidA family protein</fullName>
    </recommendedName>
</protein>
<name>A0A2D0NHU3_FLAN2</name>
<sequence length="135" mass="14950">MHQKQVVNPPDLFKSTEYGFSQIVITPPGRLVFISGQVAWNEKEVIIGKDDLEVQTRESIENLERALHAVGGTLENIVMLRIYKVNYVQGDGPVIGKVLREKFGTSTPPASTWLSVNGLANPDFMIEIEAQAVIT</sequence>
<dbReference type="Pfam" id="PF01042">
    <property type="entry name" value="Ribonuc_L-PSP"/>
    <property type="match status" value="1"/>
</dbReference>
<organism evidence="1 2">
    <name type="scientific">Flavilitoribacter nigricans (strain ATCC 23147 / DSM 23189 / NBRC 102662 / NCIMB 1420 / SS-2)</name>
    <name type="common">Lewinella nigricans</name>
    <dbReference type="NCBI Taxonomy" id="1122177"/>
    <lineage>
        <taxon>Bacteria</taxon>
        <taxon>Pseudomonadati</taxon>
        <taxon>Bacteroidota</taxon>
        <taxon>Saprospiria</taxon>
        <taxon>Saprospirales</taxon>
        <taxon>Lewinellaceae</taxon>
        <taxon>Flavilitoribacter</taxon>
    </lineage>
</organism>
<reference evidence="1 2" key="1">
    <citation type="submission" date="2017-10" db="EMBL/GenBank/DDBJ databases">
        <title>The draft genome sequence of Lewinella nigricans NBRC 102662.</title>
        <authorList>
            <person name="Wang K."/>
        </authorList>
    </citation>
    <scope>NUCLEOTIDE SEQUENCE [LARGE SCALE GENOMIC DNA]</scope>
    <source>
        <strain evidence="1 2">NBRC 102662</strain>
    </source>
</reference>
<evidence type="ECO:0008006" key="3">
    <source>
        <dbReference type="Google" id="ProtNLM"/>
    </source>
</evidence>